<dbReference type="PRINTS" id="PR00084">
    <property type="entry name" value="MTLDHDRGNASE"/>
</dbReference>
<keyword evidence="5" id="KW-1185">Reference proteome</keyword>
<dbReference type="STRING" id="935700.jaqu_25110"/>
<sequence>MDELTARTNGRARTPFALTRTSLASLPVDILRPTYALPELSPGIVHIGVGNFHRAHMAWYTHRLMQDGGATDWAILGAGARPYDAVMREKLLAQDCLTTLLQLDPDESRVEVTGTMVHYLPVAEGHAPMIAAMADPRTRIVSMTVTEGGYYCSAEGTLDVDHPDIRHDAAGGPPRTVFGAMVAALRLRRDLGHGAFTGLSCDNLQGNGDVLRLTLVGLAEEQDPDLARWIDDTASFPNSMVDCIVPATGPREIEMVRDKGIWDRAPVTHERFRQWVIEDDFAAGRPDWDAAGATFASDVAPYEHMKLRLLNAGHQILANPGEVLSLPTIADCMADPEISGYFRHVLRTEVAPHVESVPGTTPMDYISTISGRFANPLIHDTVRRVAFDGSSRHPGFVLPTIRDALAVGAPLGGLALVEALWCRMCEGTREDGSTIEPNDPHWEKRHRAALASRDDPRAWIAQVDIYDDLRQSETFTTSFAAHLDRVRSDGARAAIRGYLGANA</sequence>
<protein>
    <submittedName>
        <fullName evidence="4">MtlK protein</fullName>
        <ecNumber evidence="4">1.1.1.67</ecNumber>
    </submittedName>
</protein>
<dbReference type="EMBL" id="JYFE01000044">
    <property type="protein sequence ID" value="KIT15769.1"/>
    <property type="molecule type" value="Genomic_DNA"/>
</dbReference>
<dbReference type="InterPro" id="IPR036291">
    <property type="entry name" value="NAD(P)-bd_dom_sf"/>
</dbReference>
<name>A0A0D1EDJ9_9RHOB</name>
<gene>
    <name evidence="4" type="primary">mtlK</name>
    <name evidence="4" type="ORF">jaqu_25110</name>
</gene>
<dbReference type="SUPFAM" id="SSF48179">
    <property type="entry name" value="6-phosphogluconate dehydrogenase C-terminal domain-like"/>
    <property type="match status" value="1"/>
</dbReference>
<dbReference type="InterPro" id="IPR000669">
    <property type="entry name" value="Mannitol_DH"/>
</dbReference>
<dbReference type="Pfam" id="PF08125">
    <property type="entry name" value="Mannitol_dh_C"/>
    <property type="match status" value="1"/>
</dbReference>
<dbReference type="Proteomes" id="UP000032232">
    <property type="component" value="Unassembled WGS sequence"/>
</dbReference>
<dbReference type="InterPro" id="IPR013131">
    <property type="entry name" value="Mannitol_DH_N"/>
</dbReference>
<evidence type="ECO:0000256" key="1">
    <source>
        <dbReference type="ARBA" id="ARBA00023002"/>
    </source>
</evidence>
<feature type="domain" description="Mannitol dehydrogenase N-terminal" evidence="2">
    <location>
        <begin position="43"/>
        <end position="289"/>
    </location>
</feature>
<evidence type="ECO:0000259" key="3">
    <source>
        <dbReference type="Pfam" id="PF08125"/>
    </source>
</evidence>
<evidence type="ECO:0000313" key="4">
    <source>
        <dbReference type="EMBL" id="KIT15769.1"/>
    </source>
</evidence>
<dbReference type="PANTHER" id="PTHR43362">
    <property type="entry name" value="MANNITOL DEHYDROGENASE DSF1-RELATED"/>
    <property type="match status" value="1"/>
</dbReference>
<dbReference type="PATRIC" id="fig|935700.4.peg.2588"/>
<dbReference type="SUPFAM" id="SSF51735">
    <property type="entry name" value="NAD(P)-binding Rossmann-fold domains"/>
    <property type="match status" value="1"/>
</dbReference>
<keyword evidence="1 4" id="KW-0560">Oxidoreductase</keyword>
<evidence type="ECO:0000313" key="5">
    <source>
        <dbReference type="Proteomes" id="UP000032232"/>
    </source>
</evidence>
<dbReference type="GO" id="GO:0050086">
    <property type="term" value="F:mannitol 2-dehydrogenase activity"/>
    <property type="evidence" value="ECO:0007669"/>
    <property type="project" value="UniProtKB-EC"/>
</dbReference>
<dbReference type="PANTHER" id="PTHR43362:SF1">
    <property type="entry name" value="MANNITOL DEHYDROGENASE 2-RELATED"/>
    <property type="match status" value="1"/>
</dbReference>
<dbReference type="EC" id="1.1.1.67" evidence="4"/>
<accession>A0A0D1EDJ9</accession>
<reference evidence="4 5" key="1">
    <citation type="submission" date="2015-02" db="EMBL/GenBank/DDBJ databases">
        <title>Genome Sequence of Jannaschia aquimarina DSM28248, a member of the Roseobacter clade.</title>
        <authorList>
            <person name="Voget S."/>
            <person name="Daniel R."/>
        </authorList>
    </citation>
    <scope>NUCLEOTIDE SEQUENCE [LARGE SCALE GENOMIC DNA]</scope>
    <source>
        <strain evidence="4 5">GSW-M26</strain>
    </source>
</reference>
<dbReference type="InterPro" id="IPR050988">
    <property type="entry name" value="Mannitol_DH/Oxidoreductase"/>
</dbReference>
<dbReference type="Gene3D" id="3.40.50.720">
    <property type="entry name" value="NAD(P)-binding Rossmann-like Domain"/>
    <property type="match status" value="1"/>
</dbReference>
<comment type="caution">
    <text evidence="4">The sequence shown here is derived from an EMBL/GenBank/DDBJ whole genome shotgun (WGS) entry which is preliminary data.</text>
</comment>
<dbReference type="Pfam" id="PF01232">
    <property type="entry name" value="Mannitol_dh"/>
    <property type="match status" value="1"/>
</dbReference>
<proteinExistence type="predicted"/>
<evidence type="ECO:0000259" key="2">
    <source>
        <dbReference type="Pfam" id="PF01232"/>
    </source>
</evidence>
<dbReference type="InterPro" id="IPR013118">
    <property type="entry name" value="Mannitol_DH_C"/>
</dbReference>
<dbReference type="Gene3D" id="1.10.1040.10">
    <property type="entry name" value="N-(1-d-carboxylethyl)-l-norvaline Dehydrogenase, domain 2"/>
    <property type="match status" value="1"/>
</dbReference>
<dbReference type="RefSeq" id="WP_043919310.1">
    <property type="nucleotide sequence ID" value="NZ_FZPF01000011.1"/>
</dbReference>
<dbReference type="InterPro" id="IPR008927">
    <property type="entry name" value="6-PGluconate_DH-like_C_sf"/>
</dbReference>
<organism evidence="4 5">
    <name type="scientific">Jannaschia aquimarina</name>
    <dbReference type="NCBI Taxonomy" id="935700"/>
    <lineage>
        <taxon>Bacteria</taxon>
        <taxon>Pseudomonadati</taxon>
        <taxon>Pseudomonadota</taxon>
        <taxon>Alphaproteobacteria</taxon>
        <taxon>Rhodobacterales</taxon>
        <taxon>Roseobacteraceae</taxon>
        <taxon>Jannaschia</taxon>
    </lineage>
</organism>
<dbReference type="InterPro" id="IPR013328">
    <property type="entry name" value="6PGD_dom2"/>
</dbReference>
<feature type="domain" description="Mannitol dehydrogenase C-terminal" evidence="3">
    <location>
        <begin position="298"/>
        <end position="486"/>
    </location>
</feature>
<dbReference type="AlphaFoldDB" id="A0A0D1EDJ9"/>